<evidence type="ECO:0000256" key="7">
    <source>
        <dbReference type="ARBA" id="ARBA00022597"/>
    </source>
</evidence>
<evidence type="ECO:0000256" key="6">
    <source>
        <dbReference type="ARBA" id="ARBA00022475"/>
    </source>
</evidence>
<protein>
    <recommendedName>
        <fullName evidence="4">Sugar transporter SWEET1</fullName>
    </recommendedName>
</protein>
<evidence type="ECO:0000256" key="3">
    <source>
        <dbReference type="ARBA" id="ARBA00007809"/>
    </source>
</evidence>
<organism evidence="14 15">
    <name type="scientific">Pocillopora damicornis</name>
    <name type="common">Cauliflower coral</name>
    <name type="synonym">Millepora damicornis</name>
    <dbReference type="NCBI Taxonomy" id="46731"/>
    <lineage>
        <taxon>Eukaryota</taxon>
        <taxon>Metazoa</taxon>
        <taxon>Cnidaria</taxon>
        <taxon>Anthozoa</taxon>
        <taxon>Hexacorallia</taxon>
        <taxon>Scleractinia</taxon>
        <taxon>Astrocoeniina</taxon>
        <taxon>Pocilloporidae</taxon>
        <taxon>Pocillopora</taxon>
    </lineage>
</organism>
<name>A0A3M6UAQ1_POCDA</name>
<dbReference type="PANTHER" id="PTHR10791:SF30">
    <property type="entry name" value="SUGAR TRANSPORTER SWEET1"/>
    <property type="match status" value="1"/>
</dbReference>
<keyword evidence="11" id="KW-0333">Golgi apparatus</keyword>
<dbReference type="AlphaFoldDB" id="A0A3M6UAQ1"/>
<comment type="caution">
    <text evidence="14">The sequence shown here is derived from an EMBL/GenBank/DDBJ whole genome shotgun (WGS) entry which is preliminary data.</text>
</comment>
<feature type="transmembrane region" description="Helical" evidence="13">
    <location>
        <begin position="39"/>
        <end position="60"/>
    </location>
</feature>
<keyword evidence="7" id="KW-0762">Sugar transport</keyword>
<dbReference type="Gene3D" id="1.20.1280.290">
    <property type="match status" value="2"/>
</dbReference>
<evidence type="ECO:0000256" key="2">
    <source>
        <dbReference type="ARBA" id="ARBA00004653"/>
    </source>
</evidence>
<evidence type="ECO:0000256" key="9">
    <source>
        <dbReference type="ARBA" id="ARBA00022737"/>
    </source>
</evidence>
<evidence type="ECO:0000256" key="4">
    <source>
        <dbReference type="ARBA" id="ARBA00021741"/>
    </source>
</evidence>
<gene>
    <name evidence="14" type="ORF">pdam_00018279</name>
</gene>
<dbReference type="FunFam" id="1.20.1280.290:FF:000004">
    <property type="entry name" value="Sugar transporter SWEET"/>
    <property type="match status" value="1"/>
</dbReference>
<feature type="transmembrane region" description="Helical" evidence="13">
    <location>
        <begin position="184"/>
        <end position="205"/>
    </location>
</feature>
<comment type="subcellular location">
    <subcellularLocation>
        <location evidence="1">Cell membrane</location>
        <topology evidence="1">Multi-pass membrane protein</topology>
    </subcellularLocation>
    <subcellularLocation>
        <location evidence="2">Golgi apparatus membrane</location>
        <topology evidence="2">Multi-pass membrane protein</topology>
    </subcellularLocation>
</comment>
<dbReference type="InterPro" id="IPR004316">
    <property type="entry name" value="SWEET_rpt"/>
</dbReference>
<feature type="transmembrane region" description="Helical" evidence="13">
    <location>
        <begin position="6"/>
        <end position="27"/>
    </location>
</feature>
<dbReference type="EMBL" id="RCHS01001902">
    <property type="protein sequence ID" value="RMX50735.1"/>
    <property type="molecule type" value="Genomic_DNA"/>
</dbReference>
<dbReference type="GO" id="GO:0005886">
    <property type="term" value="C:plasma membrane"/>
    <property type="evidence" value="ECO:0007669"/>
    <property type="project" value="UniProtKB-SubCell"/>
</dbReference>
<evidence type="ECO:0000256" key="10">
    <source>
        <dbReference type="ARBA" id="ARBA00022989"/>
    </source>
</evidence>
<evidence type="ECO:0000256" key="11">
    <source>
        <dbReference type="ARBA" id="ARBA00023034"/>
    </source>
</evidence>
<keyword evidence="6" id="KW-1003">Cell membrane</keyword>
<dbReference type="OMA" id="MEMGVAK"/>
<keyword evidence="10 13" id="KW-1133">Transmembrane helix</keyword>
<dbReference type="OrthoDB" id="409725at2759"/>
<keyword evidence="5" id="KW-0813">Transport</keyword>
<dbReference type="GO" id="GO:0051119">
    <property type="term" value="F:sugar transmembrane transporter activity"/>
    <property type="evidence" value="ECO:0007669"/>
    <property type="project" value="InterPro"/>
</dbReference>
<keyword evidence="12 13" id="KW-0472">Membrane</keyword>
<evidence type="ECO:0000313" key="15">
    <source>
        <dbReference type="Proteomes" id="UP000275408"/>
    </source>
</evidence>
<dbReference type="FunFam" id="1.20.1280.290:FF:000010">
    <property type="entry name" value="Sugar transporter SWEET"/>
    <property type="match status" value="1"/>
</dbReference>
<dbReference type="Proteomes" id="UP000275408">
    <property type="component" value="Unassembled WGS sequence"/>
</dbReference>
<sequence length="213" mass="23763">MSSVISFLSWTATIATVGFFISGVLTCQKMVQNGSTDNVPLLPFVTTFLNCMMWASYGILKNDSALIPVNLSGMMLQVLYILCFLYYCKQKGKELKIIVYAALVSLALYFYIMQYITEETQRVAHLGFACIIFTVTMQASPLAAVAKVVRTKSTESMQFIFSFMMVLVSFLWLCYGIAVDDINIKVPNASGVILGLIQLSLFCIYPSKPPRQQ</sequence>
<evidence type="ECO:0000313" key="14">
    <source>
        <dbReference type="EMBL" id="RMX50735.1"/>
    </source>
</evidence>
<accession>A0A3M6UAQ1</accession>
<keyword evidence="9" id="KW-0677">Repeat</keyword>
<proteinExistence type="inferred from homology"/>
<dbReference type="InterPro" id="IPR047664">
    <property type="entry name" value="SWEET"/>
</dbReference>
<reference evidence="14 15" key="1">
    <citation type="journal article" date="2018" name="Sci. Rep.">
        <title>Comparative analysis of the Pocillopora damicornis genome highlights role of immune system in coral evolution.</title>
        <authorList>
            <person name="Cunning R."/>
            <person name="Bay R.A."/>
            <person name="Gillette P."/>
            <person name="Baker A.C."/>
            <person name="Traylor-Knowles N."/>
        </authorList>
    </citation>
    <scope>NUCLEOTIDE SEQUENCE [LARGE SCALE GENOMIC DNA]</scope>
    <source>
        <strain evidence="14">RSMAS</strain>
        <tissue evidence="14">Whole animal</tissue>
    </source>
</reference>
<keyword evidence="8 13" id="KW-0812">Transmembrane</keyword>
<comment type="similarity">
    <text evidence="3">Belongs to the SWEET sugar transporter family.</text>
</comment>
<feature type="transmembrane region" description="Helical" evidence="13">
    <location>
        <begin position="123"/>
        <end position="146"/>
    </location>
</feature>
<evidence type="ECO:0000256" key="1">
    <source>
        <dbReference type="ARBA" id="ARBA00004651"/>
    </source>
</evidence>
<evidence type="ECO:0000256" key="12">
    <source>
        <dbReference type="ARBA" id="ARBA00023136"/>
    </source>
</evidence>
<feature type="transmembrane region" description="Helical" evidence="13">
    <location>
        <begin position="158"/>
        <end position="178"/>
    </location>
</feature>
<feature type="transmembrane region" description="Helical" evidence="13">
    <location>
        <begin position="97"/>
        <end position="117"/>
    </location>
</feature>
<evidence type="ECO:0000256" key="8">
    <source>
        <dbReference type="ARBA" id="ARBA00022692"/>
    </source>
</evidence>
<evidence type="ECO:0000256" key="13">
    <source>
        <dbReference type="SAM" id="Phobius"/>
    </source>
</evidence>
<dbReference type="GO" id="GO:0000139">
    <property type="term" value="C:Golgi membrane"/>
    <property type="evidence" value="ECO:0007669"/>
    <property type="project" value="UniProtKB-SubCell"/>
</dbReference>
<dbReference type="Pfam" id="PF03083">
    <property type="entry name" value="MtN3_slv"/>
    <property type="match status" value="2"/>
</dbReference>
<dbReference type="PANTHER" id="PTHR10791">
    <property type="entry name" value="RAG1-ACTIVATING PROTEIN 1"/>
    <property type="match status" value="1"/>
</dbReference>
<feature type="transmembrane region" description="Helical" evidence="13">
    <location>
        <begin position="66"/>
        <end position="88"/>
    </location>
</feature>
<evidence type="ECO:0000256" key="5">
    <source>
        <dbReference type="ARBA" id="ARBA00022448"/>
    </source>
</evidence>
<keyword evidence="15" id="KW-1185">Reference proteome</keyword>